<organism evidence="8 9">
    <name type="scientific">Primorskyibacter flagellatus</name>
    <dbReference type="NCBI Taxonomy" id="1387277"/>
    <lineage>
        <taxon>Bacteria</taxon>
        <taxon>Pseudomonadati</taxon>
        <taxon>Pseudomonadota</taxon>
        <taxon>Alphaproteobacteria</taxon>
        <taxon>Rhodobacterales</taxon>
        <taxon>Roseobacteraceae</taxon>
        <taxon>Primorskyibacter</taxon>
    </lineage>
</organism>
<keyword evidence="4" id="KW-0659">Purine metabolism</keyword>
<dbReference type="RefSeq" id="WP_188477049.1">
    <property type="nucleotide sequence ID" value="NZ_BMFJ01000001.1"/>
</dbReference>
<dbReference type="AlphaFoldDB" id="A0A917A5C0"/>
<comment type="catalytic activity">
    <reaction evidence="1">
        <text>5-hydroxy-2-oxo-4-ureido-2,5-dihydro-1H-imidazole-5-carboxylate + H(+) = (S)-allantoin + CO2</text>
        <dbReference type="Rhea" id="RHEA:26301"/>
        <dbReference type="ChEBI" id="CHEBI:15378"/>
        <dbReference type="ChEBI" id="CHEBI:15678"/>
        <dbReference type="ChEBI" id="CHEBI:16526"/>
        <dbReference type="ChEBI" id="CHEBI:58639"/>
        <dbReference type="EC" id="4.1.1.97"/>
    </reaction>
</comment>
<proteinExistence type="predicted"/>
<dbReference type="PANTHER" id="PTHR43466">
    <property type="entry name" value="2-OXO-4-HYDROXY-4-CARBOXY-5-UREIDOIMIDAZOLINE DECARBOXYLASE-RELATED"/>
    <property type="match status" value="1"/>
</dbReference>
<reference evidence="9" key="1">
    <citation type="journal article" date="2019" name="Int. J. Syst. Evol. Microbiol.">
        <title>The Global Catalogue of Microorganisms (GCM) 10K type strain sequencing project: providing services to taxonomists for standard genome sequencing and annotation.</title>
        <authorList>
            <consortium name="The Broad Institute Genomics Platform"/>
            <consortium name="The Broad Institute Genome Sequencing Center for Infectious Disease"/>
            <person name="Wu L."/>
            <person name="Ma J."/>
        </authorList>
    </citation>
    <scope>NUCLEOTIDE SEQUENCE [LARGE SCALE GENOMIC DNA]</scope>
    <source>
        <strain evidence="9">CGMCC 1.12664</strain>
    </source>
</reference>
<evidence type="ECO:0000256" key="4">
    <source>
        <dbReference type="ARBA" id="ARBA00022631"/>
    </source>
</evidence>
<name>A0A917A5C0_9RHOB</name>
<protein>
    <recommendedName>
        <fullName evidence="3">2-oxo-4-hydroxy-4-carboxy-5-ureidoimidazoline decarboxylase</fullName>
        <ecNumber evidence="3">4.1.1.97</ecNumber>
    </recommendedName>
</protein>
<evidence type="ECO:0000256" key="3">
    <source>
        <dbReference type="ARBA" id="ARBA00012257"/>
    </source>
</evidence>
<dbReference type="SUPFAM" id="SSF158694">
    <property type="entry name" value="UraD-Like"/>
    <property type="match status" value="1"/>
</dbReference>
<dbReference type="GO" id="GO:0019628">
    <property type="term" value="P:urate catabolic process"/>
    <property type="evidence" value="ECO:0007669"/>
    <property type="project" value="TreeGrafter"/>
</dbReference>
<evidence type="ECO:0000256" key="5">
    <source>
        <dbReference type="ARBA" id="ARBA00022793"/>
    </source>
</evidence>
<evidence type="ECO:0000313" key="8">
    <source>
        <dbReference type="EMBL" id="GGE27896.1"/>
    </source>
</evidence>
<dbReference type="Proteomes" id="UP000612855">
    <property type="component" value="Unassembled WGS sequence"/>
</dbReference>
<comment type="pathway">
    <text evidence="2">Purine metabolism; urate degradation; (S)-allantoin from urate: step 3/3.</text>
</comment>
<dbReference type="GO" id="GO:0051997">
    <property type="term" value="F:2-oxo-4-hydroxy-4-carboxy-5-ureidoimidazoline decarboxylase activity"/>
    <property type="evidence" value="ECO:0007669"/>
    <property type="project" value="UniProtKB-EC"/>
</dbReference>
<dbReference type="EMBL" id="BMFJ01000001">
    <property type="protein sequence ID" value="GGE27896.1"/>
    <property type="molecule type" value="Genomic_DNA"/>
</dbReference>
<keyword evidence="6" id="KW-0456">Lyase</keyword>
<evidence type="ECO:0000313" key="9">
    <source>
        <dbReference type="Proteomes" id="UP000612855"/>
    </source>
</evidence>
<dbReference type="PANTHER" id="PTHR43466:SF1">
    <property type="entry name" value="2-OXO-4-HYDROXY-4-CARBOXY-5-UREIDOIMIDAZOLINE DECARBOXYLASE-RELATED"/>
    <property type="match status" value="1"/>
</dbReference>
<dbReference type="InterPro" id="IPR018020">
    <property type="entry name" value="OHCU_decarboxylase"/>
</dbReference>
<gene>
    <name evidence="8" type="ORF">GCM10011360_15140</name>
</gene>
<keyword evidence="9" id="KW-1185">Reference proteome</keyword>
<accession>A0A917A5C0</accession>
<dbReference type="Pfam" id="PF09349">
    <property type="entry name" value="OHCU_decarbox"/>
    <property type="match status" value="1"/>
</dbReference>
<comment type="caution">
    <text evidence="8">The sequence shown here is derived from an EMBL/GenBank/DDBJ whole genome shotgun (WGS) entry which is preliminary data.</text>
</comment>
<dbReference type="GO" id="GO:0006144">
    <property type="term" value="P:purine nucleobase metabolic process"/>
    <property type="evidence" value="ECO:0007669"/>
    <property type="project" value="UniProtKB-KW"/>
</dbReference>
<dbReference type="EC" id="4.1.1.97" evidence="3"/>
<sequence>MPVSADNPFSIATLNRAAAPEALDMMDRIVERSDWLAARAVTARPFADAAALAGWLEEQVTGLPRQDAILLLQAHPELAPAAPAEMTEASQSEQGRMRLLDPAPALADALAALNAEYRDKHGFPFVIALHAQPDMEAVLAQFRGRLAAATAEELPRSLREVVSVMKARLARLTGDTSVMQGRAEAAGAPATMTGDTRP</sequence>
<feature type="domain" description="Oxo-4-hydroxy-4-carboxy-5-ureidoimidazoline decarboxylase" evidence="7">
    <location>
        <begin position="15"/>
        <end position="170"/>
    </location>
</feature>
<evidence type="ECO:0000256" key="1">
    <source>
        <dbReference type="ARBA" id="ARBA00001163"/>
    </source>
</evidence>
<evidence type="ECO:0000256" key="6">
    <source>
        <dbReference type="ARBA" id="ARBA00023239"/>
    </source>
</evidence>
<dbReference type="Gene3D" id="1.10.3330.10">
    <property type="entry name" value="Oxo-4-hydroxy-4-carboxy-5-ureidoimidazoline decarboxylase"/>
    <property type="match status" value="1"/>
</dbReference>
<evidence type="ECO:0000259" key="7">
    <source>
        <dbReference type="Pfam" id="PF09349"/>
    </source>
</evidence>
<keyword evidence="5" id="KW-0210">Decarboxylase</keyword>
<dbReference type="InterPro" id="IPR036778">
    <property type="entry name" value="OHCU_decarboxylase_sf"/>
</dbReference>
<evidence type="ECO:0000256" key="2">
    <source>
        <dbReference type="ARBA" id="ARBA00004754"/>
    </source>
</evidence>